<accession>A0AB34Q0F9</accession>
<dbReference type="SMART" id="SM00612">
    <property type="entry name" value="Kelch"/>
    <property type="match status" value="1"/>
</dbReference>
<protein>
    <recommendedName>
        <fullName evidence="6">tRNA wybutosine-synthesizing protein 4</fullName>
        <ecNumber evidence="5">2.1.1.290</ecNumber>
        <ecNumber evidence="4">2.3.1.231</ecNumber>
    </recommendedName>
    <alternativeName>
        <fullName evidence="12">tRNA(Phe) (7-(3-amino-3-(methoxycarbonyl)propyl)wyosine(37)-N)-methoxycarbonyltransferase</fullName>
    </alternativeName>
    <alternativeName>
        <fullName evidence="11">tRNA(Phe) (7-(3-amino-3-carboxypropyl)wyosine(37)-O)-methyltransferase</fullName>
    </alternativeName>
</protein>
<evidence type="ECO:0000256" key="4">
    <source>
        <dbReference type="ARBA" id="ARBA00012155"/>
    </source>
</evidence>
<dbReference type="FunFam" id="3.40.50.150:FF:000882">
    <property type="entry name" value="tRNA wybutosine-synthesizing protein 4"/>
    <property type="match status" value="1"/>
</dbReference>
<dbReference type="Gene3D" id="3.40.50.150">
    <property type="entry name" value="Vaccinia Virus protein VP39"/>
    <property type="match status" value="1"/>
</dbReference>
<comment type="caution">
    <text evidence="15">The sequence shown here is derived from an EMBL/GenBank/DDBJ whole genome shotgun (WGS) entry which is preliminary data.</text>
</comment>
<evidence type="ECO:0000256" key="10">
    <source>
        <dbReference type="ARBA" id="ARBA00022694"/>
    </source>
</evidence>
<dbReference type="PANTHER" id="PTHR46529:SF1">
    <property type="entry name" value="TRNA WYBUTOSINE-SYNTHESIZING PROTEIN 4"/>
    <property type="match status" value="1"/>
</dbReference>
<evidence type="ECO:0000256" key="8">
    <source>
        <dbReference type="ARBA" id="ARBA00022679"/>
    </source>
</evidence>
<keyword evidence="8" id="KW-0808">Transferase</keyword>
<evidence type="ECO:0000313" key="15">
    <source>
        <dbReference type="EMBL" id="KGR21885.1"/>
    </source>
</evidence>
<dbReference type="Proteomes" id="UP000030161">
    <property type="component" value="Unassembled WGS sequence"/>
</dbReference>
<evidence type="ECO:0000256" key="11">
    <source>
        <dbReference type="ARBA" id="ARBA00029750"/>
    </source>
</evidence>
<dbReference type="InterPro" id="IPR006652">
    <property type="entry name" value="Kelch_1"/>
</dbReference>
<comment type="catalytic activity">
    <reaction evidence="13">
        <text>7-[(3S)-(3-amino-3-methoxycarbonyl)propyl]wyosine(37) in tRNA(Phe) + S-adenosyl-L-methionine + CO2 = wybutosine(37) in tRNA(Phe) + S-adenosyl-L-homocysteine + 2 H(+)</text>
        <dbReference type="Rhea" id="RHEA:37119"/>
        <dbReference type="Rhea" id="RHEA-COMP:11844"/>
        <dbReference type="Rhea" id="RHEA-COMP:11847"/>
        <dbReference type="ChEBI" id="CHEBI:15378"/>
        <dbReference type="ChEBI" id="CHEBI:16526"/>
        <dbReference type="ChEBI" id="CHEBI:57856"/>
        <dbReference type="ChEBI" id="CHEBI:59789"/>
        <dbReference type="ChEBI" id="CHEBI:73544"/>
        <dbReference type="ChEBI" id="CHEBI:74275"/>
        <dbReference type="EC" id="2.3.1.231"/>
    </reaction>
</comment>
<dbReference type="GO" id="GO:0031591">
    <property type="term" value="P:wybutosine biosynthetic process"/>
    <property type="evidence" value="ECO:0007669"/>
    <property type="project" value="TreeGrafter"/>
</dbReference>
<evidence type="ECO:0000256" key="12">
    <source>
        <dbReference type="ARBA" id="ARBA00030847"/>
    </source>
</evidence>
<dbReference type="SUPFAM" id="SSF117281">
    <property type="entry name" value="Kelch motif"/>
    <property type="match status" value="1"/>
</dbReference>
<feature type="region of interest" description="Disordered" evidence="14">
    <location>
        <begin position="1"/>
        <end position="33"/>
    </location>
</feature>
<dbReference type="InterPro" id="IPR029063">
    <property type="entry name" value="SAM-dependent_MTases_sf"/>
</dbReference>
<reference evidence="15 16" key="1">
    <citation type="submission" date="2013-12" db="EMBL/GenBank/DDBJ databases">
        <title>The Genome Sequence of Candida albicans P78048.</title>
        <authorList>
            <consortium name="The Broad Institute Genome Sequencing Platform"/>
            <consortium name="The Broad Institute Genome Sequencing Center for Infectious Disease"/>
            <person name="Cuomo C."/>
            <person name="Bennett R."/>
            <person name="Hirakawa M."/>
            <person name="Noverr M."/>
            <person name="Mitchell A."/>
            <person name="Young S.K."/>
            <person name="Zeng Q."/>
            <person name="Gargeya S."/>
            <person name="Fitzgerald M."/>
            <person name="Abouelleil A."/>
            <person name="Alvarado L."/>
            <person name="Berlin A.M."/>
            <person name="Chapman S.B."/>
            <person name="Dewar J."/>
            <person name="Goldberg J."/>
            <person name="Griggs A."/>
            <person name="Gujja S."/>
            <person name="Hansen M."/>
            <person name="Howarth C."/>
            <person name="Imamovic A."/>
            <person name="Larimer J."/>
            <person name="McCowan C."/>
            <person name="Murphy C."/>
            <person name="Pearson M."/>
            <person name="Priest M."/>
            <person name="Roberts A."/>
            <person name="Saif S."/>
            <person name="Shea T."/>
            <person name="Sykes S."/>
            <person name="Wortman J."/>
            <person name="Nusbaum C."/>
            <person name="Birren B."/>
        </authorList>
    </citation>
    <scope>NUCLEOTIDE SEQUENCE [LARGE SCALE GENOMIC DNA]</scope>
    <source>
        <strain evidence="15 16">P78048</strain>
    </source>
</reference>
<evidence type="ECO:0000313" key="16">
    <source>
        <dbReference type="Proteomes" id="UP000030161"/>
    </source>
</evidence>
<evidence type="ECO:0000256" key="14">
    <source>
        <dbReference type="SAM" id="MobiDB-lite"/>
    </source>
</evidence>
<dbReference type="Pfam" id="PF13418">
    <property type="entry name" value="Beta-prop_TYW4"/>
    <property type="match status" value="1"/>
</dbReference>
<feature type="compositionally biased region" description="Basic residues" evidence="14">
    <location>
        <begin position="14"/>
        <end position="26"/>
    </location>
</feature>
<dbReference type="Gene3D" id="2.120.10.80">
    <property type="entry name" value="Kelch-type beta propeller"/>
    <property type="match status" value="1"/>
</dbReference>
<dbReference type="PANTHER" id="PTHR46529">
    <property type="entry name" value="TRNA WYBUTOSINE-SYNTHESIZING PROTEIN 4"/>
    <property type="match status" value="1"/>
</dbReference>
<dbReference type="EC" id="2.1.1.290" evidence="5"/>
<dbReference type="InterPro" id="IPR015915">
    <property type="entry name" value="Kelch-typ_b-propeller"/>
</dbReference>
<name>A0AB34Q0F9_CANAX</name>
<dbReference type="EMBL" id="AJIX01000002">
    <property type="protein sequence ID" value="KGR21885.1"/>
    <property type="molecule type" value="Genomic_DNA"/>
</dbReference>
<keyword evidence="9" id="KW-0949">S-adenosyl-L-methionine</keyword>
<comment type="catalytic activity">
    <reaction evidence="1">
        <text>7-[(3S)-3-amino-3-carboxypropyl]wyosine(37) in tRNA(Phe) + S-adenosyl-L-methionine = 7-[(3S)-(3-amino-3-methoxycarbonyl)propyl]wyosine(37) in tRNA(Phe) + S-adenosyl-L-homocysteine</text>
        <dbReference type="Rhea" id="RHEA:36903"/>
        <dbReference type="Rhea" id="RHEA-COMP:10379"/>
        <dbReference type="Rhea" id="RHEA-COMP:11844"/>
        <dbReference type="ChEBI" id="CHEBI:57856"/>
        <dbReference type="ChEBI" id="CHEBI:59789"/>
        <dbReference type="ChEBI" id="CHEBI:73543"/>
        <dbReference type="ChEBI" id="CHEBI:74275"/>
        <dbReference type="EC" id="2.1.1.290"/>
    </reaction>
</comment>
<comment type="pathway">
    <text evidence="2">tRNA modification; wybutosine-tRNA(Phe) biosynthesis.</text>
</comment>
<dbReference type="GO" id="GO:0030488">
    <property type="term" value="P:tRNA methylation"/>
    <property type="evidence" value="ECO:0007669"/>
    <property type="project" value="TreeGrafter"/>
</dbReference>
<keyword evidence="10" id="KW-0819">tRNA processing</keyword>
<evidence type="ECO:0000256" key="13">
    <source>
        <dbReference type="ARBA" id="ARBA00049250"/>
    </source>
</evidence>
<dbReference type="InterPro" id="IPR007213">
    <property type="entry name" value="Ppm1/Ppm2/Tcmp"/>
</dbReference>
<organism evidence="15 16">
    <name type="scientific">Candida albicans P78048</name>
    <dbReference type="NCBI Taxonomy" id="1094989"/>
    <lineage>
        <taxon>Eukaryota</taxon>
        <taxon>Fungi</taxon>
        <taxon>Dikarya</taxon>
        <taxon>Ascomycota</taxon>
        <taxon>Saccharomycotina</taxon>
        <taxon>Pichiomycetes</taxon>
        <taxon>Debaryomycetaceae</taxon>
        <taxon>Candida/Lodderomyces clade</taxon>
        <taxon>Candida</taxon>
    </lineage>
</organism>
<evidence type="ECO:0000256" key="6">
    <source>
        <dbReference type="ARBA" id="ARBA00018045"/>
    </source>
</evidence>
<keyword evidence="7 15" id="KW-0489">Methyltransferase</keyword>
<proteinExistence type="inferred from homology"/>
<sequence length="689" mass="78833">MTSTPKLDANQLARQRKKLEKDRRKKVYDDQQVQGTNNSSIVSKRSVEKLYTQVLQPELGEWFQYFVPKGKRRSPAINRGYWIRMESIRQMVIRIIKANSPNVRINVVNLGCGFDPLAFQLLSLFKNQYNLNFIDIDYPDLVKNKYNMIQQSDEIKQLIGDQGSKSSDLYVMETDNYQLVGCDLKNLAYYKEILPKLVSRNVDPHPTSINIFIAEVSLAYMKPQFANPVIEISSQVNNSHFLILEQIMPDGATNAFATKMLYHFQHLRSPIQCVETYPTEKLQLQRFKRYYKHAEIKNLYGNWKFLIDYQMQKNISTIEEFDEWEEFIIFCQHYVIVHATHMDQLIYDDESSEEQKNEKAFSEMSLDSSVAISHDDRFNDEQLQLKFPAIASFKDKIYVNGGLKQTRNDENLEIDLQTGVITKLDQTENLPTARMCHTLTNLGENLVLIGGRSRPGVFFKDVYMFDTAKKWTRLADLPVGRSRHATVKISDHEVLIFGGLDASSSTTGDELFLLCNTNTNSYTPVKPIGDNDNHPIKNLQSACMIFDGKQGYIFGGMEDINVPIVNSKLYRFELVGENNISVTKVFDHSLLKRIGSKAHILENGDKLLIVGGVSPDQLFTKSTNIVTLDLNTFTFKSVEIPNVISEKVPPIFVGFELVQINNKASYIISGGAVCYSFGSCYNSVYKLEY</sequence>
<dbReference type="Pfam" id="PF04072">
    <property type="entry name" value="LCM"/>
    <property type="match status" value="1"/>
</dbReference>
<evidence type="ECO:0000256" key="2">
    <source>
        <dbReference type="ARBA" id="ARBA00004797"/>
    </source>
</evidence>
<gene>
    <name evidence="15" type="ORF">MG3_00106</name>
</gene>
<evidence type="ECO:0000256" key="3">
    <source>
        <dbReference type="ARBA" id="ARBA00010703"/>
    </source>
</evidence>
<dbReference type="GO" id="GO:0008175">
    <property type="term" value="F:tRNA methyltransferase activity"/>
    <property type="evidence" value="ECO:0007669"/>
    <property type="project" value="TreeGrafter"/>
</dbReference>
<dbReference type="EC" id="2.3.1.231" evidence="4"/>
<evidence type="ECO:0000256" key="7">
    <source>
        <dbReference type="ARBA" id="ARBA00022603"/>
    </source>
</evidence>
<evidence type="ECO:0000256" key="5">
    <source>
        <dbReference type="ARBA" id="ARBA00012779"/>
    </source>
</evidence>
<dbReference type="SUPFAM" id="SSF53335">
    <property type="entry name" value="S-adenosyl-L-methionine-dependent methyltransferases"/>
    <property type="match status" value="1"/>
</dbReference>
<evidence type="ECO:0000256" key="1">
    <source>
        <dbReference type="ARBA" id="ARBA00001806"/>
    </source>
</evidence>
<dbReference type="AlphaFoldDB" id="A0AB34Q0F9"/>
<evidence type="ECO:0000256" key="9">
    <source>
        <dbReference type="ARBA" id="ARBA00022691"/>
    </source>
</evidence>
<comment type="similarity">
    <text evidence="3">Belongs to the methyltransferase superfamily. LCMT family.</text>
</comment>